<protein>
    <submittedName>
        <fullName evidence="1">Uncharacterized protein</fullName>
    </submittedName>
</protein>
<name>A0A656Z9A6_9PROT</name>
<dbReference type="OrthoDB" id="5298045at2"/>
<dbReference type="Proteomes" id="UP000243416">
    <property type="component" value="Unassembled WGS sequence"/>
</dbReference>
<dbReference type="EMBL" id="LFZK01000002">
    <property type="protein sequence ID" value="KYC28896.1"/>
    <property type="molecule type" value="Genomic_DNA"/>
</dbReference>
<organism evidence="1 2">
    <name type="scientific">Sterolibacterium denitrificans</name>
    <dbReference type="NCBI Taxonomy" id="157592"/>
    <lineage>
        <taxon>Bacteria</taxon>
        <taxon>Pseudomonadati</taxon>
        <taxon>Pseudomonadota</taxon>
        <taxon>Betaproteobacteria</taxon>
        <taxon>Nitrosomonadales</taxon>
        <taxon>Sterolibacteriaceae</taxon>
        <taxon>Sterolibacterium</taxon>
    </lineage>
</organism>
<reference evidence="1 2" key="1">
    <citation type="journal article" date="2016" name="ISME J.">
        <title>Integrated multi-omics analyses reveal the biochemical mechanisms and phylogenetic relevance of anaerobic androgen biodegradation in the environment.</title>
        <authorList>
            <person name="Yang F.C."/>
            <person name="Chen Y.L."/>
            <person name="Tang S.L."/>
            <person name="Yu C.P."/>
            <person name="Wang P.H."/>
            <person name="Ismail W."/>
            <person name="Wang C.H."/>
            <person name="Ding J.Y."/>
            <person name="Yang C.Y."/>
            <person name="Yang C.Y."/>
            <person name="Chiang Y.R."/>
        </authorList>
    </citation>
    <scope>NUCLEOTIDE SEQUENCE [LARGE SCALE GENOMIC DNA]</scope>
    <source>
        <strain evidence="1 2">DSM 13999</strain>
    </source>
</reference>
<proteinExistence type="predicted"/>
<dbReference type="InterPro" id="IPR036061">
    <property type="entry name" value="CheW-like_dom_sf"/>
</dbReference>
<gene>
    <name evidence="1" type="ORF">ACY05_03255</name>
</gene>
<dbReference type="Pfam" id="PF01584">
    <property type="entry name" value="CheW"/>
    <property type="match status" value="1"/>
</dbReference>
<dbReference type="SUPFAM" id="SSF50341">
    <property type="entry name" value="CheW-like"/>
    <property type="match status" value="1"/>
</dbReference>
<dbReference type="InterPro" id="IPR002545">
    <property type="entry name" value="CheW-lke_dom"/>
</dbReference>
<dbReference type="GO" id="GO:0007165">
    <property type="term" value="P:signal transduction"/>
    <property type="evidence" value="ECO:0007669"/>
    <property type="project" value="InterPro"/>
</dbReference>
<evidence type="ECO:0000313" key="1">
    <source>
        <dbReference type="EMBL" id="KYC28896.1"/>
    </source>
</evidence>
<dbReference type="RefSeq" id="WP_067170817.1">
    <property type="nucleotide sequence ID" value="NZ_LFZK01000002.1"/>
</dbReference>
<sequence>MAKRLSLREFQAGLAERLSSAARGADSRALLGIQAGNGYWLLGLADAGEIVPLASLPSRASLTPVALTKPWFVGLVNIRGVLYGVVDFSLFQGGEPTPLNDDARLLLIGTRYGSNSALLVSRTLGLKNPDGLECVAEVEAAAESGPAQSWIGETYCDRQDAVAPRWRRLRVQPLLVHPEFLDIAR</sequence>
<dbReference type="GO" id="GO:0006935">
    <property type="term" value="P:chemotaxis"/>
    <property type="evidence" value="ECO:0007669"/>
    <property type="project" value="InterPro"/>
</dbReference>
<evidence type="ECO:0000313" key="2">
    <source>
        <dbReference type="Proteomes" id="UP000243416"/>
    </source>
</evidence>
<keyword evidence="2" id="KW-1185">Reference proteome</keyword>
<dbReference type="AlphaFoldDB" id="A0A656Z9A6"/>
<comment type="caution">
    <text evidence="1">The sequence shown here is derived from an EMBL/GenBank/DDBJ whole genome shotgun (WGS) entry which is preliminary data.</text>
</comment>
<accession>A0A656Z9A6</accession>
<dbReference type="Gene3D" id="2.40.50.180">
    <property type="entry name" value="CheA-289, Domain 4"/>
    <property type="match status" value="1"/>
</dbReference>